<dbReference type="UniPathway" id="UPA00143"/>
<dbReference type="Gene3D" id="3.30.40.10">
    <property type="entry name" value="Zinc/RING finger domain, C3HC4 (zinc finger)"/>
    <property type="match status" value="2"/>
</dbReference>
<evidence type="ECO:0000256" key="4">
    <source>
        <dbReference type="PROSITE-ProRule" id="PRU00175"/>
    </source>
</evidence>
<dbReference type="GO" id="GO:0016567">
    <property type="term" value="P:protein ubiquitination"/>
    <property type="evidence" value="ECO:0007669"/>
    <property type="project" value="UniProtKB-UniPathway"/>
</dbReference>
<accession>A0A1B6CRW1</accession>
<evidence type="ECO:0000313" key="7">
    <source>
        <dbReference type="EMBL" id="JAS28570.1"/>
    </source>
</evidence>
<sequence>MDKLSHSEMVNVLTKIAKTLECSVCLCTLDPPATMCPNTHLVCSSCGKDLISCPICRAKLTSNLKGPLALDMILDEIPRACNYSVHCKYMARSELQEHSQICPHRPHKCQIKFCEWKGSYENIFGHVEAKHLSSCILEGDDTKVTLKDFSIDKHYFDVKFVVSLKCFFWMHIKKDGFLNGYCAIIISDLKTERRQFMYTIEYIRKHLSYSYTQKVFKEGEYINDVDIDEMITSGKILFCNTNQISKFVNKNKELTFRFEIFEKPIERQDRLNFY</sequence>
<evidence type="ECO:0000256" key="1">
    <source>
        <dbReference type="ARBA" id="ARBA00022723"/>
    </source>
</evidence>
<evidence type="ECO:0000313" key="6">
    <source>
        <dbReference type="EMBL" id="JAS16256.1"/>
    </source>
</evidence>
<dbReference type="PANTHER" id="PTHR45877">
    <property type="entry name" value="E3 UBIQUITIN-PROTEIN LIGASE SIAH2"/>
    <property type="match status" value="1"/>
</dbReference>
<dbReference type="GO" id="GO:0005737">
    <property type="term" value="C:cytoplasm"/>
    <property type="evidence" value="ECO:0007669"/>
    <property type="project" value="TreeGrafter"/>
</dbReference>
<dbReference type="AlphaFoldDB" id="A0A1B6CRW1"/>
<gene>
    <name evidence="7" type="ORF">g.6992</name>
    <name evidence="6" type="ORF">g.6993</name>
</gene>
<reference evidence="6" key="1">
    <citation type="submission" date="2015-12" db="EMBL/GenBank/DDBJ databases">
        <title>De novo transcriptome assembly of four potential Pierce s Disease insect vectors from Arizona vineyards.</title>
        <authorList>
            <person name="Tassone E.E."/>
        </authorList>
    </citation>
    <scope>NUCLEOTIDE SEQUENCE</scope>
</reference>
<protein>
    <recommendedName>
        <fullName evidence="5">RING-type domain-containing protein</fullName>
    </recommendedName>
</protein>
<evidence type="ECO:0000256" key="3">
    <source>
        <dbReference type="ARBA" id="ARBA00022833"/>
    </source>
</evidence>
<dbReference type="InterPro" id="IPR013083">
    <property type="entry name" value="Znf_RING/FYVE/PHD"/>
</dbReference>
<dbReference type="PROSITE" id="PS50089">
    <property type="entry name" value="ZF_RING_2"/>
    <property type="match status" value="1"/>
</dbReference>
<dbReference type="Pfam" id="PF21362">
    <property type="entry name" value="Sina_RING"/>
    <property type="match status" value="1"/>
</dbReference>
<proteinExistence type="predicted"/>
<dbReference type="GO" id="GO:0061630">
    <property type="term" value="F:ubiquitin protein ligase activity"/>
    <property type="evidence" value="ECO:0007669"/>
    <property type="project" value="TreeGrafter"/>
</dbReference>
<keyword evidence="3" id="KW-0862">Zinc</keyword>
<evidence type="ECO:0000256" key="2">
    <source>
        <dbReference type="ARBA" id="ARBA00022771"/>
    </source>
</evidence>
<organism evidence="6">
    <name type="scientific">Clastoptera arizonana</name>
    <name type="common">Arizona spittle bug</name>
    <dbReference type="NCBI Taxonomy" id="38151"/>
    <lineage>
        <taxon>Eukaryota</taxon>
        <taxon>Metazoa</taxon>
        <taxon>Ecdysozoa</taxon>
        <taxon>Arthropoda</taxon>
        <taxon>Hexapoda</taxon>
        <taxon>Insecta</taxon>
        <taxon>Pterygota</taxon>
        <taxon>Neoptera</taxon>
        <taxon>Paraneoptera</taxon>
        <taxon>Hemiptera</taxon>
        <taxon>Auchenorrhyncha</taxon>
        <taxon>Cercopoidea</taxon>
        <taxon>Clastopteridae</taxon>
        <taxon>Clastoptera</taxon>
    </lineage>
</organism>
<keyword evidence="2 4" id="KW-0863">Zinc-finger</keyword>
<dbReference type="SUPFAM" id="SSF57850">
    <property type="entry name" value="RING/U-box"/>
    <property type="match status" value="1"/>
</dbReference>
<dbReference type="EMBL" id="GEDC01008728">
    <property type="protein sequence ID" value="JAS28570.1"/>
    <property type="molecule type" value="Transcribed_RNA"/>
</dbReference>
<dbReference type="GO" id="GO:0031624">
    <property type="term" value="F:ubiquitin conjugating enzyme binding"/>
    <property type="evidence" value="ECO:0007669"/>
    <property type="project" value="TreeGrafter"/>
</dbReference>
<dbReference type="InterPro" id="IPR001841">
    <property type="entry name" value="Znf_RING"/>
</dbReference>
<dbReference type="PANTHER" id="PTHR45877:SF2">
    <property type="entry name" value="E3 UBIQUITIN-PROTEIN LIGASE SINA-RELATED"/>
    <property type="match status" value="1"/>
</dbReference>
<dbReference type="InterPro" id="IPR004162">
    <property type="entry name" value="SINA-like_animal"/>
</dbReference>
<dbReference type="GO" id="GO:0043161">
    <property type="term" value="P:proteasome-mediated ubiquitin-dependent protein catabolic process"/>
    <property type="evidence" value="ECO:0007669"/>
    <property type="project" value="TreeGrafter"/>
</dbReference>
<dbReference type="InterPro" id="IPR049548">
    <property type="entry name" value="Sina-like_RING"/>
</dbReference>
<dbReference type="GO" id="GO:0008270">
    <property type="term" value="F:zinc ion binding"/>
    <property type="evidence" value="ECO:0007669"/>
    <property type="project" value="UniProtKB-KW"/>
</dbReference>
<feature type="domain" description="RING-type" evidence="5">
    <location>
        <begin position="22"/>
        <end position="57"/>
    </location>
</feature>
<dbReference type="EMBL" id="GEDC01021042">
    <property type="protein sequence ID" value="JAS16256.1"/>
    <property type="molecule type" value="Transcribed_RNA"/>
</dbReference>
<dbReference type="SUPFAM" id="SSF49599">
    <property type="entry name" value="TRAF domain-like"/>
    <property type="match status" value="1"/>
</dbReference>
<evidence type="ECO:0000259" key="5">
    <source>
        <dbReference type="PROSITE" id="PS50089"/>
    </source>
</evidence>
<keyword evidence="1" id="KW-0479">Metal-binding</keyword>
<name>A0A1B6CRW1_9HEMI</name>